<dbReference type="RefSeq" id="WP_067415998.1">
    <property type="nucleotide sequence ID" value="NZ_LNTY01000034.1"/>
</dbReference>
<protein>
    <recommendedName>
        <fullName evidence="1">Flagellar hook-length control protein-like C-terminal domain-containing protein</fullName>
    </recommendedName>
</protein>
<name>A0A135I794_9GAMM</name>
<feature type="domain" description="Flagellar hook-length control protein-like C-terminal" evidence="1">
    <location>
        <begin position="169"/>
        <end position="236"/>
    </location>
</feature>
<dbReference type="OrthoDB" id="5917127at2"/>
<dbReference type="EMBL" id="LNTY01000034">
    <property type="protein sequence ID" value="KXF81326.1"/>
    <property type="molecule type" value="Genomic_DNA"/>
</dbReference>
<comment type="caution">
    <text evidence="2">The sequence shown here is derived from an EMBL/GenBank/DDBJ whole genome shotgun (WGS) entry which is preliminary data.</text>
</comment>
<sequence length="255" mass="28235">MKIDNTGNINALTLALIQNNGLKELVKLGQTETANSSLNTKQFSQLSQLLQLLNVFPSLYRIASKQDASSPLHVLLNNLIAPKDPALLAKWLAERQPDKALIEALTLLRQRTESDESSSLKAAIQLLAEQRFQTDATKPGEFTWLFCFGTTEQTKVEVSVKKKTPKIRKKSRWSVSVNLTLSNNRQLTATAELEDQQLDLSFSTDSDALKQLVEKSQPVLEAQLSKHSISVTSCEVITTPTQPEATIHTGLNIQV</sequence>
<evidence type="ECO:0000259" key="1">
    <source>
        <dbReference type="Pfam" id="PF02120"/>
    </source>
</evidence>
<gene>
    <name evidence="2" type="ORF">ATN88_00840</name>
</gene>
<proteinExistence type="predicted"/>
<dbReference type="Proteomes" id="UP000070529">
    <property type="component" value="Unassembled WGS sequence"/>
</dbReference>
<organism evidence="2 3">
    <name type="scientific">Enterovibrio coralii</name>
    <dbReference type="NCBI Taxonomy" id="294935"/>
    <lineage>
        <taxon>Bacteria</taxon>
        <taxon>Pseudomonadati</taxon>
        <taxon>Pseudomonadota</taxon>
        <taxon>Gammaproteobacteria</taxon>
        <taxon>Vibrionales</taxon>
        <taxon>Vibrionaceae</taxon>
        <taxon>Enterovibrio</taxon>
    </lineage>
</organism>
<dbReference type="InterPro" id="IPR038610">
    <property type="entry name" value="FliK-like_C_sf"/>
</dbReference>
<evidence type="ECO:0000313" key="3">
    <source>
        <dbReference type="Proteomes" id="UP000070529"/>
    </source>
</evidence>
<dbReference type="Gene3D" id="3.30.750.140">
    <property type="match status" value="1"/>
</dbReference>
<dbReference type="STRING" id="294935.ATN88_00840"/>
<dbReference type="Pfam" id="PF02120">
    <property type="entry name" value="Flg_hook"/>
    <property type="match status" value="1"/>
</dbReference>
<keyword evidence="3" id="KW-1185">Reference proteome</keyword>
<dbReference type="AlphaFoldDB" id="A0A135I794"/>
<evidence type="ECO:0000313" key="2">
    <source>
        <dbReference type="EMBL" id="KXF81326.1"/>
    </source>
</evidence>
<reference evidence="2 3" key="1">
    <citation type="submission" date="2015-11" db="EMBL/GenBank/DDBJ databases">
        <title>Genomic Taxonomy of the Vibrionaceae.</title>
        <authorList>
            <person name="Gomez-Gil B."/>
            <person name="Enciso-Ibarra J."/>
        </authorList>
    </citation>
    <scope>NUCLEOTIDE SEQUENCE [LARGE SCALE GENOMIC DNA]</scope>
    <source>
        <strain evidence="2 3">CAIM 912</strain>
    </source>
</reference>
<dbReference type="InterPro" id="IPR021136">
    <property type="entry name" value="Flagellar_hook_control-like_C"/>
</dbReference>
<accession>A0A135I794</accession>